<dbReference type="Pfam" id="PF00211">
    <property type="entry name" value="Guanylate_cyc"/>
    <property type="match status" value="1"/>
</dbReference>
<name>A0ABX7BF50_9PROT</name>
<evidence type="ECO:0000313" key="3">
    <source>
        <dbReference type="EMBL" id="QQP93025.1"/>
    </source>
</evidence>
<dbReference type="Gene3D" id="3.30.70.1230">
    <property type="entry name" value="Nucleotide cyclase"/>
    <property type="match status" value="1"/>
</dbReference>
<protein>
    <submittedName>
        <fullName evidence="3">Adenylate/guanylate cyclase domain-containing protein</fullName>
    </submittedName>
</protein>
<dbReference type="PANTHER" id="PTHR43081">
    <property type="entry name" value="ADENYLATE CYCLASE, TERMINAL-DIFFERENTIATION SPECIFIC-RELATED"/>
    <property type="match status" value="1"/>
</dbReference>
<sequence length="295" mass="31451">MRRRLAAILAGDVVGYSRMMAKDETATYRDLRSLFDDIVGPAVARNRGRIFKQTGDGFLASFASAHEALEAAGKIQSALASRRFDLRIGVNVGDVIEEDDDTYGNSVNVAARLESMARPGSIYVSDAVRRSAEPSAAWAFRPLGRKTAKNMSLGIDVYEVVAAAPAGQRPRFPWLPARRPLFLTGSAAALLAVLSAGVMGNLGHASRWIADPPPAGENSPDRRPPVALPPFVMHGDAADIRGLDSAARARFIVEGSARRQGGQLRICAHLIGAATGTYLGHAGTWVTVRSLGHRG</sequence>
<evidence type="ECO:0000256" key="1">
    <source>
        <dbReference type="SAM" id="Phobius"/>
    </source>
</evidence>
<gene>
    <name evidence="3" type="ORF">IGS68_28045</name>
</gene>
<dbReference type="RefSeq" id="WP_201082368.1">
    <property type="nucleotide sequence ID" value="NZ_CP067421.1"/>
</dbReference>
<organism evidence="3 4">
    <name type="scientific">Skermanella cutis</name>
    <dbReference type="NCBI Taxonomy" id="2775420"/>
    <lineage>
        <taxon>Bacteria</taxon>
        <taxon>Pseudomonadati</taxon>
        <taxon>Pseudomonadota</taxon>
        <taxon>Alphaproteobacteria</taxon>
        <taxon>Rhodospirillales</taxon>
        <taxon>Azospirillaceae</taxon>
        <taxon>Skermanella</taxon>
    </lineage>
</organism>
<evidence type="ECO:0000313" key="4">
    <source>
        <dbReference type="Proteomes" id="UP000595197"/>
    </source>
</evidence>
<dbReference type="PANTHER" id="PTHR43081:SF19">
    <property type="entry name" value="PH-SENSITIVE ADENYLATE CYCLASE RV1264"/>
    <property type="match status" value="1"/>
</dbReference>
<geneLocation type="plasmid" evidence="3 4">
    <name>pTT6-1</name>
</geneLocation>
<dbReference type="InterPro" id="IPR001054">
    <property type="entry name" value="A/G_cyclase"/>
</dbReference>
<keyword evidence="3" id="KW-0614">Plasmid</keyword>
<dbReference type="PROSITE" id="PS50125">
    <property type="entry name" value="GUANYLATE_CYCLASE_2"/>
    <property type="match status" value="1"/>
</dbReference>
<feature type="transmembrane region" description="Helical" evidence="1">
    <location>
        <begin position="181"/>
        <end position="202"/>
    </location>
</feature>
<dbReference type="EMBL" id="CP067421">
    <property type="protein sequence ID" value="QQP93025.1"/>
    <property type="molecule type" value="Genomic_DNA"/>
</dbReference>
<keyword evidence="1" id="KW-1133">Transmembrane helix</keyword>
<keyword evidence="4" id="KW-1185">Reference proteome</keyword>
<accession>A0ABX7BF50</accession>
<reference evidence="3" key="1">
    <citation type="submission" date="2021-02" db="EMBL/GenBank/DDBJ databases">
        <title>Skermanella TT6 skin isolate.</title>
        <authorList>
            <person name="Lee K."/>
            <person name="Ganzorig M."/>
        </authorList>
    </citation>
    <scope>NUCLEOTIDE SEQUENCE</scope>
    <source>
        <strain evidence="3">TT6</strain>
    </source>
</reference>
<dbReference type="InterPro" id="IPR029787">
    <property type="entry name" value="Nucleotide_cyclase"/>
</dbReference>
<dbReference type="SUPFAM" id="SSF55073">
    <property type="entry name" value="Nucleotide cyclase"/>
    <property type="match status" value="1"/>
</dbReference>
<evidence type="ECO:0000259" key="2">
    <source>
        <dbReference type="PROSITE" id="PS50125"/>
    </source>
</evidence>
<keyword evidence="1" id="KW-0472">Membrane</keyword>
<dbReference type="Proteomes" id="UP000595197">
    <property type="component" value="Plasmid pTT6-1"/>
</dbReference>
<dbReference type="InterPro" id="IPR050697">
    <property type="entry name" value="Adenylyl/Guanylyl_Cyclase_3/4"/>
</dbReference>
<keyword evidence="1" id="KW-0812">Transmembrane</keyword>
<proteinExistence type="predicted"/>
<dbReference type="CDD" id="cd07302">
    <property type="entry name" value="CHD"/>
    <property type="match status" value="1"/>
</dbReference>
<feature type="domain" description="Guanylate cyclase" evidence="2">
    <location>
        <begin position="7"/>
        <end position="114"/>
    </location>
</feature>